<dbReference type="PANTHER" id="PTHR24321">
    <property type="entry name" value="DEHYDROGENASES, SHORT CHAIN"/>
    <property type="match status" value="1"/>
</dbReference>
<organism evidence="3 4">
    <name type="scientific">Kibdelosporangium aridum</name>
    <dbReference type="NCBI Taxonomy" id="2030"/>
    <lineage>
        <taxon>Bacteria</taxon>
        <taxon>Bacillati</taxon>
        <taxon>Actinomycetota</taxon>
        <taxon>Actinomycetes</taxon>
        <taxon>Pseudonocardiales</taxon>
        <taxon>Pseudonocardiaceae</taxon>
        <taxon>Kibdelosporangium</taxon>
    </lineage>
</organism>
<dbReference type="PANTHER" id="PTHR24321:SF8">
    <property type="entry name" value="ESTRADIOL 17-BETA-DEHYDROGENASE 8-RELATED"/>
    <property type="match status" value="1"/>
</dbReference>
<comment type="similarity">
    <text evidence="1">Belongs to the short-chain dehydrogenases/reductases (SDR) family.</text>
</comment>
<accession>A0A1W2FYE6</accession>
<dbReference type="RefSeq" id="WP_084434556.1">
    <property type="nucleotide sequence ID" value="NZ_FWXV01000018.1"/>
</dbReference>
<dbReference type="PRINTS" id="PR00080">
    <property type="entry name" value="SDRFAMILY"/>
</dbReference>
<dbReference type="OrthoDB" id="517007at2"/>
<dbReference type="InterPro" id="IPR036291">
    <property type="entry name" value="NAD(P)-bd_dom_sf"/>
</dbReference>
<dbReference type="NCBIfam" id="NF005559">
    <property type="entry name" value="PRK07231.1"/>
    <property type="match status" value="1"/>
</dbReference>
<keyword evidence="4" id="KW-1185">Reference proteome</keyword>
<evidence type="ECO:0000313" key="3">
    <source>
        <dbReference type="EMBL" id="SMD26911.1"/>
    </source>
</evidence>
<dbReference type="Gene3D" id="3.40.50.720">
    <property type="entry name" value="NAD(P)-binding Rossmann-like Domain"/>
    <property type="match status" value="1"/>
</dbReference>
<keyword evidence="2" id="KW-0560">Oxidoreductase</keyword>
<sequence length="252" mass="25705">MTQQFAGKTALVTGGGSGIGRATALALAAEGALVTVAGRTADTLQETVRLIQARGGAARHVVADVREEAAIEAAVAAAIGDSGRLDFAVNNAGYDGEYQLTQDYSTAMLDAMIAINVRGVFLSMKHELKQMVAQGFGSVVNMSSGAGLVGVPGFSGYTATKAAEIGMTKSSALEVAALGIRVNALCPGMVDTPMIATMDPGTEPMKSIIAAHPVGRIAQPYEIADAVVWLCSDKTGFITGVALPIDGGYTVP</sequence>
<reference evidence="3 4" key="1">
    <citation type="submission" date="2017-04" db="EMBL/GenBank/DDBJ databases">
        <authorList>
            <person name="Afonso C.L."/>
            <person name="Miller P.J."/>
            <person name="Scott M.A."/>
            <person name="Spackman E."/>
            <person name="Goraichik I."/>
            <person name="Dimitrov K.M."/>
            <person name="Suarez D.L."/>
            <person name="Swayne D.E."/>
        </authorList>
    </citation>
    <scope>NUCLEOTIDE SEQUENCE [LARGE SCALE GENOMIC DNA]</scope>
    <source>
        <strain evidence="3 4">DSM 43828</strain>
    </source>
</reference>
<evidence type="ECO:0000256" key="2">
    <source>
        <dbReference type="ARBA" id="ARBA00023002"/>
    </source>
</evidence>
<dbReference type="PRINTS" id="PR00081">
    <property type="entry name" value="GDHRDH"/>
</dbReference>
<dbReference type="Proteomes" id="UP000192674">
    <property type="component" value="Unassembled WGS sequence"/>
</dbReference>
<gene>
    <name evidence="3" type="ORF">SAMN05661093_10498</name>
</gene>
<evidence type="ECO:0000256" key="1">
    <source>
        <dbReference type="ARBA" id="ARBA00006484"/>
    </source>
</evidence>
<evidence type="ECO:0000313" key="4">
    <source>
        <dbReference type="Proteomes" id="UP000192674"/>
    </source>
</evidence>
<name>A0A1W2FYE6_KIBAR</name>
<proteinExistence type="inferred from homology"/>
<dbReference type="FunFam" id="3.40.50.720:FF:000084">
    <property type="entry name" value="Short-chain dehydrogenase reductase"/>
    <property type="match status" value="1"/>
</dbReference>
<dbReference type="InterPro" id="IPR002347">
    <property type="entry name" value="SDR_fam"/>
</dbReference>
<dbReference type="AlphaFoldDB" id="A0A1W2FYE6"/>
<protein>
    <submittedName>
        <fullName evidence="3">NAD(P)-dependent dehydrogenase, short-chain alcohol dehydrogenase family</fullName>
    </submittedName>
</protein>
<dbReference type="EMBL" id="FWXV01000018">
    <property type="protein sequence ID" value="SMD26911.1"/>
    <property type="molecule type" value="Genomic_DNA"/>
</dbReference>
<dbReference type="Pfam" id="PF13561">
    <property type="entry name" value="adh_short_C2"/>
    <property type="match status" value="1"/>
</dbReference>
<dbReference type="GO" id="GO:0016491">
    <property type="term" value="F:oxidoreductase activity"/>
    <property type="evidence" value="ECO:0007669"/>
    <property type="project" value="UniProtKB-KW"/>
</dbReference>
<dbReference type="CDD" id="cd05233">
    <property type="entry name" value="SDR_c"/>
    <property type="match status" value="1"/>
</dbReference>
<dbReference type="SUPFAM" id="SSF51735">
    <property type="entry name" value="NAD(P)-binding Rossmann-fold domains"/>
    <property type="match status" value="1"/>
</dbReference>